<reference evidence="7" key="1">
    <citation type="submission" date="2021-10" db="EMBL/GenBank/DDBJ databases">
        <title>Tropical sea cucumber genome reveals ecological adaptation and Cuvierian tubules defense mechanism.</title>
        <authorList>
            <person name="Chen T."/>
        </authorList>
    </citation>
    <scope>NUCLEOTIDE SEQUENCE</scope>
    <source>
        <strain evidence="7">Nanhai2018</strain>
        <tissue evidence="7">Muscle</tissue>
    </source>
</reference>
<evidence type="ECO:0000256" key="2">
    <source>
        <dbReference type="ARBA" id="ARBA00023157"/>
    </source>
</evidence>
<dbReference type="InterPro" id="IPR001190">
    <property type="entry name" value="SRCR"/>
</dbReference>
<name>A0A9Q0YT89_HOLLE</name>
<feature type="transmembrane region" description="Helical" evidence="5">
    <location>
        <begin position="248"/>
        <end position="271"/>
    </location>
</feature>
<dbReference type="GO" id="GO:0016020">
    <property type="term" value="C:membrane"/>
    <property type="evidence" value="ECO:0007669"/>
    <property type="project" value="InterPro"/>
</dbReference>
<dbReference type="PANTHER" id="PTHR48071:SF18">
    <property type="entry name" value="DELETED IN MALIGNANT BRAIN TUMORS 1 PROTEIN-RELATED"/>
    <property type="match status" value="1"/>
</dbReference>
<dbReference type="SUPFAM" id="SSF56487">
    <property type="entry name" value="SRCR-like"/>
    <property type="match status" value="2"/>
</dbReference>
<comment type="caution">
    <text evidence="7">The sequence shown here is derived from an EMBL/GenBank/DDBJ whole genome shotgun (WGS) entry which is preliminary data.</text>
</comment>
<evidence type="ECO:0000313" key="8">
    <source>
        <dbReference type="Proteomes" id="UP001152320"/>
    </source>
</evidence>
<evidence type="ECO:0000256" key="4">
    <source>
        <dbReference type="SAM" id="MobiDB-lite"/>
    </source>
</evidence>
<keyword evidence="8" id="KW-1185">Reference proteome</keyword>
<evidence type="ECO:0000256" key="3">
    <source>
        <dbReference type="PROSITE-ProRule" id="PRU00196"/>
    </source>
</evidence>
<evidence type="ECO:0000256" key="1">
    <source>
        <dbReference type="ARBA" id="ARBA00022729"/>
    </source>
</evidence>
<keyword evidence="1" id="KW-0732">Signal</keyword>
<organism evidence="7 8">
    <name type="scientific">Holothuria leucospilota</name>
    <name type="common">Black long sea cucumber</name>
    <name type="synonym">Mertensiothuria leucospilota</name>
    <dbReference type="NCBI Taxonomy" id="206669"/>
    <lineage>
        <taxon>Eukaryota</taxon>
        <taxon>Metazoa</taxon>
        <taxon>Echinodermata</taxon>
        <taxon>Eleutherozoa</taxon>
        <taxon>Echinozoa</taxon>
        <taxon>Holothuroidea</taxon>
        <taxon>Aspidochirotacea</taxon>
        <taxon>Aspidochirotida</taxon>
        <taxon>Holothuriidae</taxon>
        <taxon>Holothuria</taxon>
    </lineage>
</organism>
<dbReference type="OrthoDB" id="536948at2759"/>
<dbReference type="AlphaFoldDB" id="A0A9Q0YT89"/>
<accession>A0A9Q0YT89</accession>
<dbReference type="FunFam" id="3.10.250.10:FF:000001">
    <property type="entry name" value="Lysyl oxidase 4 isoform X1"/>
    <property type="match status" value="1"/>
</dbReference>
<dbReference type="EMBL" id="JAIZAY010000016">
    <property type="protein sequence ID" value="KAJ8026639.1"/>
    <property type="molecule type" value="Genomic_DNA"/>
</dbReference>
<evidence type="ECO:0000313" key="7">
    <source>
        <dbReference type="EMBL" id="KAJ8026639.1"/>
    </source>
</evidence>
<comment type="caution">
    <text evidence="3">Lacks conserved residue(s) required for the propagation of feature annotation.</text>
</comment>
<sequence>METQTLRILLIVVTYQLKKIEATVSEGRPKEGGVRLMGWSSSNSGRVEVYHSGAWGTVCDDGWSLTNANVVCKQLGYPDGASTWEESAYFGKGEGPILLDDVTCTGRERYLADCENDGWYYNNCDHNEDVGVRCIPPESYYPRLVNGSRWYEGRVEVWIFDHWEGVCSYNFYHNEARTVCKQLGYKDVEHIFDPALFGDNFDLVTSVYFDCDTHDKSLSNCDQHQRPNIECEATAVRCLQTDESLSRGAIFGISLAILTFFILCVVTCVTLDRNSDQRNRTSSPNVVFINGTESSSRQRSDSSRLSSGRYRQLSNIDNGPVPPSYYDAVFGPLYNQNLDPIDPSTQHSA</sequence>
<keyword evidence="5" id="KW-0472">Membrane</keyword>
<gene>
    <name evidence="7" type="ORF">HOLleu_31532</name>
</gene>
<dbReference type="Pfam" id="PF00530">
    <property type="entry name" value="SRCR"/>
    <property type="match status" value="2"/>
</dbReference>
<dbReference type="Proteomes" id="UP001152320">
    <property type="component" value="Chromosome 16"/>
</dbReference>
<feature type="domain" description="SRCR" evidence="6">
    <location>
        <begin position="142"/>
        <end position="239"/>
    </location>
</feature>
<evidence type="ECO:0000256" key="5">
    <source>
        <dbReference type="SAM" id="Phobius"/>
    </source>
</evidence>
<feature type="disulfide bond" evidence="3">
    <location>
        <begin position="104"/>
        <end position="114"/>
    </location>
</feature>
<feature type="disulfide bond" evidence="3">
    <location>
        <begin position="167"/>
        <end position="231"/>
    </location>
</feature>
<feature type="disulfide bond" evidence="3">
    <location>
        <begin position="211"/>
        <end position="221"/>
    </location>
</feature>
<dbReference type="PRINTS" id="PR00258">
    <property type="entry name" value="SPERACTRCPTR"/>
</dbReference>
<keyword evidence="5" id="KW-0812">Transmembrane</keyword>
<evidence type="ECO:0000259" key="6">
    <source>
        <dbReference type="PROSITE" id="PS50287"/>
    </source>
</evidence>
<dbReference type="Gene3D" id="3.10.250.10">
    <property type="entry name" value="SRCR-like domain"/>
    <property type="match status" value="2"/>
</dbReference>
<dbReference type="SMART" id="SM00202">
    <property type="entry name" value="SR"/>
    <property type="match status" value="2"/>
</dbReference>
<dbReference type="PANTHER" id="PTHR48071">
    <property type="entry name" value="SRCR DOMAIN-CONTAINING PROTEIN"/>
    <property type="match status" value="1"/>
</dbReference>
<keyword evidence="5" id="KW-1133">Transmembrane helix</keyword>
<dbReference type="InterPro" id="IPR036772">
    <property type="entry name" value="SRCR-like_dom_sf"/>
</dbReference>
<proteinExistence type="predicted"/>
<feature type="domain" description="SRCR" evidence="6">
    <location>
        <begin position="34"/>
        <end position="135"/>
    </location>
</feature>
<dbReference type="PROSITE" id="PS50287">
    <property type="entry name" value="SRCR_2"/>
    <property type="match status" value="2"/>
</dbReference>
<feature type="region of interest" description="Disordered" evidence="4">
    <location>
        <begin position="276"/>
        <end position="319"/>
    </location>
</feature>
<protein>
    <submittedName>
        <fullName evidence="7">Neurotrypsin</fullName>
    </submittedName>
</protein>
<keyword evidence="2 3" id="KW-1015">Disulfide bond</keyword>